<evidence type="ECO:0000256" key="5">
    <source>
        <dbReference type="RuleBase" id="RU362110"/>
    </source>
</evidence>
<dbReference type="EMBL" id="JACJID010000002">
    <property type="protein sequence ID" value="MBA8925249.1"/>
    <property type="molecule type" value="Genomic_DNA"/>
</dbReference>
<reference evidence="9 10" key="1">
    <citation type="submission" date="2020-08" db="EMBL/GenBank/DDBJ databases">
        <title>Genomic Encyclopedia of Archaeal and Bacterial Type Strains, Phase II (KMG-II): from individual species to whole genera.</title>
        <authorList>
            <person name="Goeker M."/>
        </authorList>
    </citation>
    <scope>NUCLEOTIDE SEQUENCE [LARGE SCALE GENOMIC DNA]</scope>
    <source>
        <strain evidence="9 10">DSM 43850</strain>
    </source>
</reference>
<feature type="signal peptide" evidence="6">
    <location>
        <begin position="1"/>
        <end position="30"/>
    </location>
</feature>
<name>A0ABR6BEE6_9PSEU</name>
<dbReference type="InterPro" id="IPR013320">
    <property type="entry name" value="ConA-like_dom_sf"/>
</dbReference>
<dbReference type="InterPro" id="IPR013148">
    <property type="entry name" value="Glyco_hydro_32_N"/>
</dbReference>
<evidence type="ECO:0000259" key="7">
    <source>
        <dbReference type="Pfam" id="PF00251"/>
    </source>
</evidence>
<dbReference type="PANTHER" id="PTHR43101:SF1">
    <property type="entry name" value="BETA-FRUCTOSIDASE"/>
    <property type="match status" value="1"/>
</dbReference>
<feature type="domain" description="Glycosyl hydrolase family 32 N-terminal" evidence="7">
    <location>
        <begin position="209"/>
        <end position="497"/>
    </location>
</feature>
<dbReference type="SMART" id="SM00640">
    <property type="entry name" value="Glyco_32"/>
    <property type="match status" value="1"/>
</dbReference>
<evidence type="ECO:0000313" key="9">
    <source>
        <dbReference type="EMBL" id="MBA8925249.1"/>
    </source>
</evidence>
<dbReference type="Pfam" id="PF08244">
    <property type="entry name" value="Glyco_hydro_32C"/>
    <property type="match status" value="1"/>
</dbReference>
<dbReference type="Gene3D" id="2.60.120.560">
    <property type="entry name" value="Exo-inulinase, domain 1"/>
    <property type="match status" value="1"/>
</dbReference>
<dbReference type="Pfam" id="PF00251">
    <property type="entry name" value="Glyco_hydro_32N"/>
    <property type="match status" value="1"/>
</dbReference>
<dbReference type="InterPro" id="IPR001362">
    <property type="entry name" value="Glyco_hydro_32"/>
</dbReference>
<dbReference type="RefSeq" id="WP_182837276.1">
    <property type="nucleotide sequence ID" value="NZ_BAAABQ010000084.1"/>
</dbReference>
<proteinExistence type="inferred from homology"/>
<accession>A0ABR6BEE6</accession>
<comment type="similarity">
    <text evidence="1 5">Belongs to the glycosyl hydrolase 32 family.</text>
</comment>
<keyword evidence="6" id="KW-0732">Signal</keyword>
<dbReference type="EC" id="3.2.1.26" evidence="2"/>
<comment type="caution">
    <text evidence="9">The sequence shown here is derived from an EMBL/GenBank/DDBJ whole genome shotgun (WGS) entry which is preliminary data.</text>
</comment>
<evidence type="ECO:0000256" key="1">
    <source>
        <dbReference type="ARBA" id="ARBA00009902"/>
    </source>
</evidence>
<keyword evidence="4 5" id="KW-0326">Glycosidase</keyword>
<dbReference type="InterPro" id="IPR023296">
    <property type="entry name" value="Glyco_hydro_beta-prop_sf"/>
</dbReference>
<dbReference type="PANTHER" id="PTHR43101">
    <property type="entry name" value="BETA-FRUCTOSIDASE"/>
    <property type="match status" value="1"/>
</dbReference>
<dbReference type="InterPro" id="IPR051214">
    <property type="entry name" value="GH32_Enzymes"/>
</dbReference>
<dbReference type="SUPFAM" id="SSF49899">
    <property type="entry name" value="Concanavalin A-like lectins/glucanases"/>
    <property type="match status" value="1"/>
</dbReference>
<protein>
    <recommendedName>
        <fullName evidence="2">beta-fructofuranosidase</fullName>
        <ecNumber evidence="2">3.2.1.26</ecNumber>
    </recommendedName>
</protein>
<organism evidence="9 10">
    <name type="scientific">Kutzneria viridogrisea</name>
    <dbReference type="NCBI Taxonomy" id="47990"/>
    <lineage>
        <taxon>Bacteria</taxon>
        <taxon>Bacillati</taxon>
        <taxon>Actinomycetota</taxon>
        <taxon>Actinomycetes</taxon>
        <taxon>Pseudonocardiales</taxon>
        <taxon>Pseudonocardiaceae</taxon>
        <taxon>Kutzneria</taxon>
    </lineage>
</organism>
<keyword evidence="10" id="KW-1185">Reference proteome</keyword>
<feature type="chain" id="PRO_5046107395" description="beta-fructofuranosidase" evidence="6">
    <location>
        <begin position="31"/>
        <end position="661"/>
    </location>
</feature>
<gene>
    <name evidence="9" type="ORF">BC739_002448</name>
</gene>
<dbReference type="InterPro" id="IPR013189">
    <property type="entry name" value="Glyco_hydro_32_C"/>
</dbReference>
<keyword evidence="3 5" id="KW-0378">Hydrolase</keyword>
<dbReference type="CDD" id="cd08996">
    <property type="entry name" value="GH32_FFase"/>
    <property type="match status" value="1"/>
</dbReference>
<dbReference type="Gene3D" id="2.115.10.20">
    <property type="entry name" value="Glycosyl hydrolase domain, family 43"/>
    <property type="match status" value="1"/>
</dbReference>
<evidence type="ECO:0000256" key="2">
    <source>
        <dbReference type="ARBA" id="ARBA00012758"/>
    </source>
</evidence>
<dbReference type="SUPFAM" id="SSF75005">
    <property type="entry name" value="Arabinanase/levansucrase/invertase"/>
    <property type="match status" value="1"/>
</dbReference>
<evidence type="ECO:0000259" key="8">
    <source>
        <dbReference type="Pfam" id="PF08244"/>
    </source>
</evidence>
<feature type="domain" description="Glycosyl hydrolase family 32 C-terminal" evidence="8">
    <location>
        <begin position="528"/>
        <end position="655"/>
    </location>
</feature>
<evidence type="ECO:0000256" key="6">
    <source>
        <dbReference type="SAM" id="SignalP"/>
    </source>
</evidence>
<evidence type="ECO:0000256" key="3">
    <source>
        <dbReference type="ARBA" id="ARBA00022801"/>
    </source>
</evidence>
<dbReference type="GO" id="GO:0016787">
    <property type="term" value="F:hydrolase activity"/>
    <property type="evidence" value="ECO:0007669"/>
    <property type="project" value="UniProtKB-KW"/>
</dbReference>
<evidence type="ECO:0000313" key="10">
    <source>
        <dbReference type="Proteomes" id="UP000517916"/>
    </source>
</evidence>
<evidence type="ECO:0000256" key="4">
    <source>
        <dbReference type="ARBA" id="ARBA00023295"/>
    </source>
</evidence>
<dbReference type="Proteomes" id="UP000517916">
    <property type="component" value="Unassembled WGS sequence"/>
</dbReference>
<sequence>MHLPSSCLAFATAMTLALAGAPTASVPANADFETCDTGGWTLTGSAFTVSSATTWWGGTYDQHGTCFLSGYLAHQDTATGIARSSVFTATDHLSFLIAGGYDPQHLHVALVRAADGAVLDRQTGYNSEQLARITWDTSEVRGQAVYLEVVDEATGQWGHLNLDDVRTSAVGDAGNGLTSVRLGSANQPGPTEGPAAARYAVDPLRPQYHYTPYQGWINDPVGLIQWRGTYQLFAQFNPASPFWGPMHWAHAQSPDSVHWTNAPVALTPPAPAGPSDTTGEWSGSAVADNGALRLFYTHYTDTAAHPGAIREQVWSATSTDGTTFTPGAGNPVIPGPPAEAEAGFRDPKVFRDLHDGLWKMVLGSGHGGAGKVLLYSSPDLRAWTYRGVLLSGDGSTGGMWECPNLIQVDGRWALLVSTNGGEHYFLGDFTGSTFTPTASGQLDSGPNFYAAQAFTDSSGRPLLVGWMNNGDAFDPNRLDGWSQAETITRQLSVRPDGTLGSAPVSQLDRLHGTQLARRGGTAVPTAAPVPIADGASLDLRTGFDLSRSSATTLGLTLFASSAERVILSYEPATRQLVLDTRNSGYGQGSVSHVTSAPDAQGRLNLRVLTDRSSIEVFTGDGRSLTARVYPRYTQSTGVTAFATGGEARLLPTEAWAMTSAW</sequence>